<evidence type="ECO:0000256" key="1">
    <source>
        <dbReference type="SAM" id="MobiDB-lite"/>
    </source>
</evidence>
<proteinExistence type="predicted"/>
<sequence length="270" mass="30353">FTNLIPQQQRTEREKLAEINEQLAYYAEVMKSKDYLRDLAQLMSTQAQQPHTPKRKNPSSPEVSTGTNGRPPYRQQFKFSRTVSSSETSLKIVFTETTISESQRKSCWNCFRRGRSQGATDIEDNETGTEATHPKEQVPQTVDRTPPDGNLGEPVTDQSTQTEDDGNLAEGTKGKDQKKSCWNCCRRRNSSPGATGIEDNETDMDTTRPKQQDQKKSCWNCCRRRNSSPGATRTEDDETDTDTTRPKQQTAQPENPTPPGEISRGAGTEQ</sequence>
<feature type="compositionally biased region" description="Polar residues" evidence="1">
    <location>
        <begin position="42"/>
        <end position="51"/>
    </location>
</feature>
<feature type="compositionally biased region" description="Polar residues" evidence="1">
    <location>
        <begin position="58"/>
        <end position="68"/>
    </location>
</feature>
<evidence type="ECO:0000313" key="2">
    <source>
        <dbReference type="EMBL" id="KAK7502584.1"/>
    </source>
</evidence>
<evidence type="ECO:0000313" key="3">
    <source>
        <dbReference type="Proteomes" id="UP001519460"/>
    </source>
</evidence>
<dbReference type="Proteomes" id="UP001519460">
    <property type="component" value="Unassembled WGS sequence"/>
</dbReference>
<feature type="region of interest" description="Disordered" evidence="1">
    <location>
        <begin position="40"/>
        <end position="81"/>
    </location>
</feature>
<feature type="non-terminal residue" evidence="2">
    <location>
        <position position="270"/>
    </location>
</feature>
<gene>
    <name evidence="2" type="ORF">BaRGS_00006159</name>
</gene>
<dbReference type="AlphaFoldDB" id="A0ABD0LU92"/>
<protein>
    <submittedName>
        <fullName evidence="2">Uncharacterized protein</fullName>
    </submittedName>
</protein>
<dbReference type="EMBL" id="JACVVK020000025">
    <property type="protein sequence ID" value="KAK7502584.1"/>
    <property type="molecule type" value="Genomic_DNA"/>
</dbReference>
<feature type="non-terminal residue" evidence="2">
    <location>
        <position position="1"/>
    </location>
</feature>
<feature type="region of interest" description="Disordered" evidence="1">
    <location>
        <begin position="118"/>
        <end position="270"/>
    </location>
</feature>
<name>A0ABD0LU92_9CAEN</name>
<keyword evidence="3" id="KW-1185">Reference proteome</keyword>
<reference evidence="2 3" key="1">
    <citation type="journal article" date="2023" name="Sci. Data">
        <title>Genome assembly of the Korean intertidal mud-creeper Batillaria attramentaria.</title>
        <authorList>
            <person name="Patra A.K."/>
            <person name="Ho P.T."/>
            <person name="Jun S."/>
            <person name="Lee S.J."/>
            <person name="Kim Y."/>
            <person name="Won Y.J."/>
        </authorList>
    </citation>
    <scope>NUCLEOTIDE SEQUENCE [LARGE SCALE GENOMIC DNA]</scope>
    <source>
        <strain evidence="2">Wonlab-2016</strain>
    </source>
</reference>
<comment type="caution">
    <text evidence="2">The sequence shown here is derived from an EMBL/GenBank/DDBJ whole genome shotgun (WGS) entry which is preliminary data.</text>
</comment>
<accession>A0ABD0LU92</accession>
<feature type="compositionally biased region" description="Basic and acidic residues" evidence="1">
    <location>
        <begin position="205"/>
        <end position="216"/>
    </location>
</feature>
<organism evidence="2 3">
    <name type="scientific">Batillaria attramentaria</name>
    <dbReference type="NCBI Taxonomy" id="370345"/>
    <lineage>
        <taxon>Eukaryota</taxon>
        <taxon>Metazoa</taxon>
        <taxon>Spiralia</taxon>
        <taxon>Lophotrochozoa</taxon>
        <taxon>Mollusca</taxon>
        <taxon>Gastropoda</taxon>
        <taxon>Caenogastropoda</taxon>
        <taxon>Sorbeoconcha</taxon>
        <taxon>Cerithioidea</taxon>
        <taxon>Batillariidae</taxon>
        <taxon>Batillaria</taxon>
    </lineage>
</organism>